<dbReference type="InterPro" id="IPR003607">
    <property type="entry name" value="HD/PDEase_dom"/>
</dbReference>
<dbReference type="PANTHER" id="PTHR38659:SF1">
    <property type="entry name" value="METAL DEPENDENT PHOSPHOHYDROLASE"/>
    <property type="match status" value="1"/>
</dbReference>
<proteinExistence type="predicted"/>
<accession>D7CPG3</accession>
<dbReference type="AlphaFoldDB" id="D7CPG3"/>
<reference evidence="2 3" key="2">
    <citation type="journal article" date="2010" name="Stand. Genomic Sci.">
        <title>Complete genome sequence of Syntrophothermus lipocalidus type strain (TGB-C1).</title>
        <authorList>
            <person name="Djao O.D."/>
            <person name="Zhang X."/>
            <person name="Lucas S."/>
            <person name="Lapidus A."/>
            <person name="Del Rio T.G."/>
            <person name="Nolan M."/>
            <person name="Tice H."/>
            <person name="Cheng J.F."/>
            <person name="Han C."/>
            <person name="Tapia R."/>
            <person name="Goodwin L."/>
            <person name="Pitluck S."/>
            <person name="Liolios K."/>
            <person name="Ivanova N."/>
            <person name="Mavromatis K."/>
            <person name="Mikhailova N."/>
            <person name="Ovchinnikova G."/>
            <person name="Pati A."/>
            <person name="Brambilla E."/>
            <person name="Chen A."/>
            <person name="Palaniappan K."/>
            <person name="Land M."/>
            <person name="Hauser L."/>
            <person name="Chang Y.J."/>
            <person name="Jeffries C.D."/>
            <person name="Rohde M."/>
            <person name="Sikorski J."/>
            <person name="Spring S."/>
            <person name="Goker M."/>
            <person name="Detter J.C."/>
            <person name="Woyke T."/>
            <person name="Bristow J."/>
            <person name="Eisen J.A."/>
            <person name="Markowitz V."/>
            <person name="Hugenholtz P."/>
            <person name="Kyrpides N.C."/>
            <person name="Klenk H.P."/>
        </authorList>
    </citation>
    <scope>NUCLEOTIDE SEQUENCE [LARGE SCALE GENOMIC DNA]</scope>
    <source>
        <strain evidence="3">DSM 12680 / TGB-C1</strain>
    </source>
</reference>
<reference evidence="3" key="1">
    <citation type="journal article" date="2010" name="Stand. Genomic Sci.">
        <title>Complete genome sequence of Syntrophothermus lipocalidus type strain (TGB-C1T).</title>
        <authorList>
            <consortium name="US DOE Joint Genome Institute (JGI-PGF)"/>
            <person name="Djao O."/>
            <person name="Zhang X."/>
            <person name="Lucas S."/>
            <person name="Lapidus A."/>
            <person name="Glavina Del Rio T."/>
            <person name="Nolan M."/>
            <person name="Tice H."/>
            <person name="Cheng J."/>
            <person name="Han C."/>
            <person name="Tapia R."/>
            <person name="Goodwin L."/>
            <person name="Pitluck S."/>
            <person name="Liolios K."/>
            <person name="Ivanova N."/>
            <person name="Mavromatis K."/>
            <person name="Mikhailova N."/>
            <person name="Ovchinnikova G."/>
            <person name="Pati A."/>
            <person name="Brambilla E."/>
            <person name="Chen A."/>
            <person name="Palaniappan K."/>
            <person name="Land M."/>
            <person name="Hauser L."/>
            <person name="Chang Y."/>
            <person name="Jeffries C."/>
            <person name="Rohde M."/>
            <person name="Sikorski J."/>
            <person name="Spring S."/>
            <person name="Goker M."/>
            <person name="Detter J."/>
            <person name="Woyke T."/>
            <person name="Bristow J."/>
            <person name="Eisen J."/>
            <person name="Markowitz V."/>
            <person name="Hugenholtz P."/>
            <person name="Kyrpides N."/>
            <person name="Klenk H."/>
        </authorList>
    </citation>
    <scope>NUCLEOTIDE SEQUENCE [LARGE SCALE GENOMIC DNA]</scope>
    <source>
        <strain evidence="3">DSM 12680 / TGB-C1</strain>
    </source>
</reference>
<feature type="domain" description="HD/PDEase" evidence="1">
    <location>
        <begin position="15"/>
        <end position="123"/>
    </location>
</feature>
<protein>
    <submittedName>
        <fullName evidence="2">Metal dependent phosphohydrolase</fullName>
    </submittedName>
</protein>
<dbReference type="Gene3D" id="1.10.3210.10">
    <property type="entry name" value="Hypothetical protein af1432"/>
    <property type="match status" value="1"/>
</dbReference>
<organism evidence="2 3">
    <name type="scientific">Syntrophothermus lipocalidus (strain DSM 12680 / TGB-C1)</name>
    <dbReference type="NCBI Taxonomy" id="643648"/>
    <lineage>
        <taxon>Bacteria</taxon>
        <taxon>Bacillati</taxon>
        <taxon>Bacillota</taxon>
        <taxon>Clostridia</taxon>
        <taxon>Eubacteriales</taxon>
        <taxon>Syntrophomonadaceae</taxon>
        <taxon>Syntrophothermus</taxon>
    </lineage>
</organism>
<dbReference type="OrthoDB" id="9801160at2"/>
<dbReference type="InterPro" id="IPR006675">
    <property type="entry name" value="HDIG_dom"/>
</dbReference>
<keyword evidence="3" id="KW-1185">Reference proteome</keyword>
<dbReference type="eggNOG" id="COG2316">
    <property type="taxonomic scope" value="Bacteria"/>
</dbReference>
<dbReference type="PANTHER" id="PTHR38659">
    <property type="entry name" value="METAL-DEPENDENT PHOSPHOHYDROLASE"/>
    <property type="match status" value="1"/>
</dbReference>
<dbReference type="InterPro" id="IPR006674">
    <property type="entry name" value="HD_domain"/>
</dbReference>
<dbReference type="KEGG" id="slp:Slip_1843"/>
<evidence type="ECO:0000259" key="1">
    <source>
        <dbReference type="SMART" id="SM00471"/>
    </source>
</evidence>
<evidence type="ECO:0000313" key="2">
    <source>
        <dbReference type="EMBL" id="ADI02598.1"/>
    </source>
</evidence>
<dbReference type="Pfam" id="PF01966">
    <property type="entry name" value="HD"/>
    <property type="match status" value="1"/>
</dbReference>
<dbReference type="STRING" id="643648.Slip_1843"/>
<dbReference type="HOGENOM" id="CLU_090635_1_0_9"/>
<dbReference type="CDD" id="cd00077">
    <property type="entry name" value="HDc"/>
    <property type="match status" value="1"/>
</dbReference>
<dbReference type="SMART" id="SM00471">
    <property type="entry name" value="HDc"/>
    <property type="match status" value="1"/>
</dbReference>
<evidence type="ECO:0000313" key="3">
    <source>
        <dbReference type="Proteomes" id="UP000000378"/>
    </source>
</evidence>
<gene>
    <name evidence="2" type="ordered locus">Slip_1843</name>
</gene>
<dbReference type="Proteomes" id="UP000000378">
    <property type="component" value="Chromosome"/>
</dbReference>
<name>D7CPG3_SYNLT</name>
<dbReference type="NCBIfam" id="TIGR00277">
    <property type="entry name" value="HDIG"/>
    <property type="match status" value="1"/>
</dbReference>
<sequence length="183" mass="20485">MTRDEALKLLKRYLKNKNLFNHCLAVEAIMRGVARHFDEDEEEFGLAGLLHDIDYDSTANDLSRHSLVGSEMLAQEGLPPEIVYAVKVHNDAHGLERKSLLDKALYAADPVSGFIVAAALIRPEKKLEVVDVDFLLNRFKEKSFARGARREQMAACEEFGMSLPEFLELSLRSMQAIAPALGL</sequence>
<dbReference type="SUPFAM" id="SSF109604">
    <property type="entry name" value="HD-domain/PDEase-like"/>
    <property type="match status" value="1"/>
</dbReference>
<dbReference type="EMBL" id="CP002048">
    <property type="protein sequence ID" value="ADI02598.1"/>
    <property type="molecule type" value="Genomic_DNA"/>
</dbReference>
<dbReference type="RefSeq" id="WP_013176000.1">
    <property type="nucleotide sequence ID" value="NC_014220.1"/>
</dbReference>